<keyword evidence="2" id="KW-1133">Transmembrane helix</keyword>
<dbReference type="SUPFAM" id="SSF81301">
    <property type="entry name" value="Nucleotidyltransferase"/>
    <property type="match status" value="1"/>
</dbReference>
<feature type="compositionally biased region" description="Low complexity" evidence="1">
    <location>
        <begin position="1919"/>
        <end position="1930"/>
    </location>
</feature>
<dbReference type="Proteomes" id="UP001189429">
    <property type="component" value="Unassembled WGS sequence"/>
</dbReference>
<accession>A0ABN9WJP4</accession>
<feature type="compositionally biased region" description="Low complexity" evidence="1">
    <location>
        <begin position="1260"/>
        <end position="1273"/>
    </location>
</feature>
<dbReference type="Gene3D" id="1.10.1410.10">
    <property type="match status" value="1"/>
</dbReference>
<feature type="region of interest" description="Disordered" evidence="1">
    <location>
        <begin position="1861"/>
        <end position="1880"/>
    </location>
</feature>
<feature type="compositionally biased region" description="Basic residues" evidence="1">
    <location>
        <begin position="26"/>
        <end position="38"/>
    </location>
</feature>
<feature type="transmembrane region" description="Helical" evidence="2">
    <location>
        <begin position="218"/>
        <end position="242"/>
    </location>
</feature>
<feature type="region of interest" description="Disordered" evidence="1">
    <location>
        <begin position="1021"/>
        <end position="1048"/>
    </location>
</feature>
<feature type="compositionally biased region" description="Low complexity" evidence="1">
    <location>
        <begin position="1199"/>
        <end position="1211"/>
    </location>
</feature>
<reference evidence="4" key="1">
    <citation type="submission" date="2023-10" db="EMBL/GenBank/DDBJ databases">
        <authorList>
            <person name="Chen Y."/>
            <person name="Shah S."/>
            <person name="Dougan E. K."/>
            <person name="Thang M."/>
            <person name="Chan C."/>
        </authorList>
    </citation>
    <scope>NUCLEOTIDE SEQUENCE [LARGE SCALE GENOMIC DNA]</scope>
</reference>
<dbReference type="InterPro" id="IPR043519">
    <property type="entry name" value="NT_sf"/>
</dbReference>
<comment type="caution">
    <text evidence="4">The sequence shown here is derived from an EMBL/GenBank/DDBJ whole genome shotgun (WGS) entry which is preliminary data.</text>
</comment>
<feature type="compositionally biased region" description="Basic residues" evidence="1">
    <location>
        <begin position="1931"/>
        <end position="1945"/>
    </location>
</feature>
<feature type="compositionally biased region" description="Low complexity" evidence="1">
    <location>
        <begin position="1861"/>
        <end position="1874"/>
    </location>
</feature>
<organism evidence="4 5">
    <name type="scientific">Prorocentrum cordatum</name>
    <dbReference type="NCBI Taxonomy" id="2364126"/>
    <lineage>
        <taxon>Eukaryota</taxon>
        <taxon>Sar</taxon>
        <taxon>Alveolata</taxon>
        <taxon>Dinophyceae</taxon>
        <taxon>Prorocentrales</taxon>
        <taxon>Prorocentraceae</taxon>
        <taxon>Prorocentrum</taxon>
    </lineage>
</organism>
<gene>
    <name evidence="4" type="ORF">PCOR1329_LOCUS67140</name>
</gene>
<sequence length="2149" mass="231358">WSPQGGASKTTKDPTDAHGKSSPGARGRRERHVRRTGRREHNGSASLHQLTSDVCERIRECALTAADEARIDNCVDQLRAAARALGEDWVVKLFGSVANGFCTRASDIDAAFAQEEVAGEPPPEPLQAASIMKDRLIPILREQPQFEIVEEILGAKVPILKLRFDGVLDVDLSCNNQLPFQNTQLLKAYSSLDSNVRDLGIAVKLWAKAAAVRGRSAMSAYCILSSFCLLALAPLIVFFSMADEPFKDALQKFGAAAWNSKMEMMLSASTKDATLKSEADALVDSLLTNDLAYTEWLTAEKARPHVNNRFDSIIHPPHAHWVGRNIAVDGWSWREVQGKARAIERPPGAAAKQDLDKVQATISSCGGTLGDIKPHGIRAFTVSCSHAMAWIWAVESGASPTADSVEYAINGKLSKDRLCELSPSMSQPFEKGLPFVIVGHEVASACPMIAAFLQEAGNVGNRIRKDPSIMQVLFQLHARAVTNTKLQGKPNWDGIAKQMDSFRPDLAGQMSNLCKFVENWAGGADPIHLKDLDTFGKQLKFQRDLSPATLVLFKDLPFAKMPSWIFMCLKACQSAPENFVVKGECKLFNSVDTQAMTGNLMPPITEAVARYTKGRDWLASLGVDEGAIVKHSGEFAVKLVMHVCSKRSKSRKQFKSIDEICDDFVRCVADVVKDPKVKAPWQSESSDSGKSGAAFREFSGNAFDPSSLAAMGFVPKVHVTTSSRKGETYKLDSVGAECVLVLVNDSGRIPVKLKVSAADLADSWSIMQPEHKVVVQTKDLQSPHDHSDSSAECTKAVARLALEKAFIEHQSVAYNGGGDTGFEVQLKPQRSVFTKSAYAKGKLVLAPFSTSVSALSKDGPNGSVCLGCPRDASGKVQAFVSQRCDYAHGETVSGCHSKEVVPFVAPFWCVKPEGDSASANMQVSHIRILVGAGSSLSDGGDAFVDVPVLTNKSSLKAGDELRVFDQDRAALSKAKTKKRGVDASGGTGDPSFKRFVGNELAMVDAVVTLRNDAFDTAVNEKAVGSDPLGDADAPGDPHGQKRKRKEMADDVPATFDVVVKTAEGNESIVKVLSDWNPQSSPWIELSTTNLNLLLVKPHPSLVEFVPTIDDKTVKWWASRHCVYCRYFDAAKQKTRFHSLPVPRSNDPDFVQLKANEATAALAQFCKDASEKEPEPPSAGVGSPAGGAPSGADRVPMERGTASSPSSGGAGDGAARSMLALMVMADILAATPKRTWGWGVRRAQSSSGEVRIRRWARRPAETAAPPAEPAAAAAQPDTPKPRLQPTAKKMPKLPKPPGTDAATTDADFEWKRAQTARAFMGRIWDDQEKDTGGHYQEQPQDQEQDTSGHGKEQDTIGHDQEQDERGGHDQEQDTAQQQDDGRGALEQHSCKYTDEDWWWRWGDTAQGDGWGGRARDARGGSMDGYWRLQDNKWVFYDSQGEWSYQQDEWAYPQGEWGYPQDGYPQGGYPQDMTGYADAQGDDPQDDEWGYPQDSAGGNQQGDGGGYNDGEGWAKQHGHRATGAASSSSTTAVTVNGKYRVASMAAAVPHAQQVVEGLVTQLNQRSEIVTLQRSVGLDVSDSQASAFVAHLSQMSVSLDGAARLTRQAKLGPWSSSQMANIAAAVNAAAERTDPSGGTRPPQTCDSLEKYFTQQLHDYFKSDVIDVDIATRMVAVQLYKLGLVCPPNQVLKRATSITQLAGLKVTTMGAGSQSNTGKNIRSYVKSLDKDKKFPLAHILVYPADPSALPAAHLQHAYGDSQPVPFVIEGLPCATASCAYRESKKGVKEQGSAVVPYGTSTEQMMATAVTSAIAPLAQVMQQAMGTIPGLQIFGVPKNGAASRAPGGLAAAAADPLAALAPRAGTASSLSPSAPTPSSVHPSMLGDSPPIAAVARECDPVEDLEQAVRDAAETAKLRKRRATAEAAADGAPKATAKAKAKGKGGLKSKVTKKEGKARVADVLAAAATARTGGKAAGAAAQTGAARKRPAAAVVKLCASDFRSEATCKATYHKGKNDWTSRAYGIAKRRCLSSGMGEDEAKDVAKEVYHVALKSYERGRGTRHRNSEALVLSREKRPMLSPPMSMTAETTETRKRALEHEWPSLDDASMPKEVREQFLRMQAEDIPTNPAFQGARAARPTFKVRYIITDGYDSD</sequence>
<evidence type="ECO:0000256" key="2">
    <source>
        <dbReference type="SAM" id="Phobius"/>
    </source>
</evidence>
<feature type="compositionally biased region" description="Low complexity" evidence="1">
    <location>
        <begin position="1024"/>
        <end position="1037"/>
    </location>
</feature>
<feature type="compositionally biased region" description="Basic and acidic residues" evidence="1">
    <location>
        <begin position="1345"/>
        <end position="1370"/>
    </location>
</feature>
<dbReference type="Pfam" id="PF22600">
    <property type="entry name" value="MTPAP-like_central"/>
    <property type="match status" value="1"/>
</dbReference>
<feature type="region of interest" description="Disordered" evidence="1">
    <location>
        <begin position="1467"/>
        <end position="1528"/>
    </location>
</feature>
<feature type="compositionally biased region" description="Acidic residues" evidence="1">
    <location>
        <begin position="1478"/>
        <end position="1487"/>
    </location>
</feature>
<dbReference type="Gene3D" id="3.30.460.10">
    <property type="entry name" value="Beta Polymerase, domain 2"/>
    <property type="match status" value="1"/>
</dbReference>
<name>A0ABN9WJP4_9DINO</name>
<protein>
    <recommendedName>
        <fullName evidence="3">Poly(A) RNA polymerase mitochondrial-like central palm domain-containing protein</fullName>
    </recommendedName>
</protein>
<keyword evidence="5" id="KW-1185">Reference proteome</keyword>
<feature type="domain" description="Poly(A) RNA polymerase mitochondrial-like central palm" evidence="3">
    <location>
        <begin position="51"/>
        <end position="190"/>
    </location>
</feature>
<evidence type="ECO:0000256" key="1">
    <source>
        <dbReference type="SAM" id="MobiDB-lite"/>
    </source>
</evidence>
<evidence type="ECO:0000313" key="5">
    <source>
        <dbReference type="Proteomes" id="UP001189429"/>
    </source>
</evidence>
<feature type="region of interest" description="Disordered" evidence="1">
    <location>
        <begin position="1327"/>
        <end position="1387"/>
    </location>
</feature>
<feature type="compositionally biased region" description="Basic and acidic residues" evidence="1">
    <location>
        <begin position="1378"/>
        <end position="1387"/>
    </location>
</feature>
<evidence type="ECO:0000313" key="4">
    <source>
        <dbReference type="EMBL" id="CAK0885546.1"/>
    </source>
</evidence>
<feature type="compositionally biased region" description="Gly residues" evidence="1">
    <location>
        <begin position="1497"/>
        <end position="1507"/>
    </location>
</feature>
<dbReference type="EMBL" id="CAUYUJ010018685">
    <property type="protein sequence ID" value="CAK0885546.1"/>
    <property type="molecule type" value="Genomic_DNA"/>
</dbReference>
<keyword evidence="2" id="KW-0812">Transmembrane</keyword>
<feature type="region of interest" description="Disordered" evidence="1">
    <location>
        <begin position="1167"/>
        <end position="1211"/>
    </location>
</feature>
<dbReference type="InterPro" id="IPR054708">
    <property type="entry name" value="MTPAP-like_central"/>
</dbReference>
<dbReference type="PANTHER" id="PTHR12271:SF66">
    <property type="entry name" value="TERMINAL URIDYLYLTRANSFERASE TAILOR"/>
    <property type="match status" value="1"/>
</dbReference>
<dbReference type="PANTHER" id="PTHR12271">
    <property type="entry name" value="POLY A POLYMERASE CID PAP -RELATED"/>
    <property type="match status" value="1"/>
</dbReference>
<feature type="compositionally biased region" description="Low complexity" evidence="1">
    <location>
        <begin position="1519"/>
        <end position="1528"/>
    </location>
</feature>
<feature type="region of interest" description="Disordered" evidence="1">
    <location>
        <begin position="1918"/>
        <end position="1946"/>
    </location>
</feature>
<evidence type="ECO:0000259" key="3">
    <source>
        <dbReference type="Pfam" id="PF22600"/>
    </source>
</evidence>
<proteinExistence type="predicted"/>
<keyword evidence="2" id="KW-0472">Membrane</keyword>
<feature type="compositionally biased region" description="Basic and acidic residues" evidence="1">
    <location>
        <begin position="10"/>
        <end position="19"/>
    </location>
</feature>
<dbReference type="CDD" id="cd05402">
    <property type="entry name" value="NT_PAP_TUTase"/>
    <property type="match status" value="1"/>
</dbReference>
<feature type="region of interest" description="Disordered" evidence="1">
    <location>
        <begin position="1257"/>
        <end position="1305"/>
    </location>
</feature>
<feature type="region of interest" description="Disordered" evidence="1">
    <location>
        <begin position="1"/>
        <end position="48"/>
    </location>
</feature>
<feature type="non-terminal residue" evidence="4">
    <location>
        <position position="1"/>
    </location>
</feature>